<reference evidence="2 3" key="1">
    <citation type="submission" date="2020-07" db="EMBL/GenBank/DDBJ databases">
        <title>Trichoderma asperellum IC-1 whole genome shotgun sequence.</title>
        <authorList>
            <person name="Kanamasa S."/>
            <person name="Takahashi H."/>
        </authorList>
    </citation>
    <scope>NUCLEOTIDE SEQUENCE [LARGE SCALE GENOMIC DNA]</scope>
    <source>
        <strain evidence="2 3">IC-1</strain>
    </source>
</reference>
<evidence type="ECO:0000313" key="3">
    <source>
        <dbReference type="Proteomes" id="UP000517252"/>
    </source>
</evidence>
<name>A0A6V8QX71_TRIAP</name>
<sequence length="139" mass="16143">MGIEFSSPEDGFQMLNQGHWAYESLRMAAEDIDVPFEPHESDGEDGPMGIYNACHAEAQLMCFFVKKNYLFRDYDEGKINVSDDFLQLFMLQQQQKKLRAEIFVSNDPCSSCVNLKDRILERLNIEFIFKTLPVRRFGS</sequence>
<accession>A0A6V8QX71</accession>
<evidence type="ECO:0000313" key="2">
    <source>
        <dbReference type="EMBL" id="GFP57039.1"/>
    </source>
</evidence>
<gene>
    <name evidence="2" type="ORF">TASIC1_0007053100</name>
</gene>
<dbReference type="Pfam" id="PF24120">
    <property type="entry name" value="SsdA_C"/>
    <property type="match status" value="1"/>
</dbReference>
<protein>
    <recommendedName>
        <fullName evidence="1">Single-strand DNA deaminase toxin A-like C-terminal domain-containing protein</fullName>
    </recommendedName>
</protein>
<comment type="caution">
    <text evidence="2">The sequence shown here is derived from an EMBL/GenBank/DDBJ whole genome shotgun (WGS) entry which is preliminary data.</text>
</comment>
<evidence type="ECO:0000259" key="1">
    <source>
        <dbReference type="Pfam" id="PF24120"/>
    </source>
</evidence>
<dbReference type="InterPro" id="IPR057517">
    <property type="entry name" value="SsdA-like_C"/>
</dbReference>
<proteinExistence type="predicted"/>
<dbReference type="AlphaFoldDB" id="A0A6V8QX71"/>
<feature type="domain" description="Single-strand DNA deaminase toxin A-like C-terminal" evidence="1">
    <location>
        <begin position="11"/>
        <end position="61"/>
    </location>
</feature>
<dbReference type="OrthoDB" id="194358at2759"/>
<organism evidence="2 3">
    <name type="scientific">Trichoderma asperellum</name>
    <name type="common">Filamentous fungus</name>
    <dbReference type="NCBI Taxonomy" id="101201"/>
    <lineage>
        <taxon>Eukaryota</taxon>
        <taxon>Fungi</taxon>
        <taxon>Dikarya</taxon>
        <taxon>Ascomycota</taxon>
        <taxon>Pezizomycotina</taxon>
        <taxon>Sordariomycetes</taxon>
        <taxon>Hypocreomycetidae</taxon>
        <taxon>Hypocreales</taxon>
        <taxon>Hypocreaceae</taxon>
        <taxon>Trichoderma</taxon>
    </lineage>
</organism>
<dbReference type="EMBL" id="BLZH01000007">
    <property type="protein sequence ID" value="GFP57039.1"/>
    <property type="molecule type" value="Genomic_DNA"/>
</dbReference>
<dbReference type="Proteomes" id="UP000517252">
    <property type="component" value="Unassembled WGS sequence"/>
</dbReference>